<dbReference type="Proteomes" id="UP000015559">
    <property type="component" value="Chromosome"/>
</dbReference>
<evidence type="ECO:0000256" key="1">
    <source>
        <dbReference type="ARBA" id="ARBA00022737"/>
    </source>
</evidence>
<keyword evidence="1" id="KW-0677">Repeat</keyword>
<keyword evidence="2 3" id="KW-0802">TPR repeat</keyword>
<evidence type="ECO:0000256" key="3">
    <source>
        <dbReference type="PROSITE-ProRule" id="PRU00339"/>
    </source>
</evidence>
<proteinExistence type="predicted"/>
<dbReference type="SMART" id="SM00028">
    <property type="entry name" value="TPR"/>
    <property type="match status" value="16"/>
</dbReference>
<dbReference type="PANTHER" id="PTHR12558">
    <property type="entry name" value="CELL DIVISION CYCLE 16,23,27"/>
    <property type="match status" value="1"/>
</dbReference>
<dbReference type="Pfam" id="PF13432">
    <property type="entry name" value="TPR_16"/>
    <property type="match status" value="3"/>
</dbReference>
<keyword evidence="5" id="KW-1185">Reference proteome</keyword>
<organism evidence="4 5">
    <name type="scientific">Sulfuricella denitrificans (strain DSM 22764 / NBRC 105220 / skB26)</name>
    <dbReference type="NCBI Taxonomy" id="1163617"/>
    <lineage>
        <taxon>Bacteria</taxon>
        <taxon>Pseudomonadati</taxon>
        <taxon>Pseudomonadota</taxon>
        <taxon>Betaproteobacteria</taxon>
        <taxon>Nitrosomonadales</taxon>
        <taxon>Sulfuricellaceae</taxon>
        <taxon>Sulfuricella</taxon>
    </lineage>
</organism>
<dbReference type="InterPro" id="IPR014266">
    <property type="entry name" value="PEP-CTERM_TPR_PrsT"/>
</dbReference>
<dbReference type="STRING" id="1163617.SCD_n02994"/>
<reference evidence="4 5" key="1">
    <citation type="journal article" date="2012" name="Appl. Environ. Microbiol.">
        <title>Draft genome sequence of a psychrotolerant sulfur-oxidizing bacterium, Sulfuricella denitrificans skB26, and proteomic insights into cold adaptation.</title>
        <authorList>
            <person name="Watanabe T."/>
            <person name="Kojima H."/>
            <person name="Fukui M."/>
        </authorList>
    </citation>
    <scope>NUCLEOTIDE SEQUENCE [LARGE SCALE GENOMIC DNA]</scope>
    <source>
        <strain evidence="5">skB26</strain>
    </source>
</reference>
<feature type="repeat" description="TPR" evidence="3">
    <location>
        <begin position="477"/>
        <end position="510"/>
    </location>
</feature>
<accession>S6ADX6</accession>
<gene>
    <name evidence="4" type="ORF">SCD_n02994</name>
</gene>
<evidence type="ECO:0000313" key="5">
    <source>
        <dbReference type="Proteomes" id="UP000015559"/>
    </source>
</evidence>
<dbReference type="EMBL" id="AP013066">
    <property type="protein sequence ID" value="BAN36793.1"/>
    <property type="molecule type" value="Genomic_DNA"/>
</dbReference>
<dbReference type="InterPro" id="IPR013105">
    <property type="entry name" value="TPR_2"/>
</dbReference>
<dbReference type="InterPro" id="IPR011990">
    <property type="entry name" value="TPR-like_helical_dom_sf"/>
</dbReference>
<evidence type="ECO:0000256" key="2">
    <source>
        <dbReference type="ARBA" id="ARBA00022803"/>
    </source>
</evidence>
<sequence length="933" mass="101538">MHNFGSNKRVNKWVMLSTIVVLIGGGTTACSKVENTQALISQAKQFQQKGDNQAAIIQLKNALQKTPDDAEARHLLGMIYQETGDPASAEKELRKALALGMGRDKVAPGLGKVLLMQGQFQKVLDETDQTAAKKPTSPEILGLRGNAYLGLGKYQDAKQSFEQALQSRDDFADALLGMARLAIEDKDIDAAVSFTDLAVSKNPKNIDAWFFKGDLLRAQGKIQPALDAYGEALKIMPDNTPARLSRASVELAAGKFGEARADIEAARKKAPKNLMVDYLQALLDFRQGKHAAALDSLQQILRATPNHMPSVLLAGAVQFSLGSLQQAEQHLKTYLDKDPNSLYARKLLVATQLRQGRPDDAARTLVPLDPEHSNDAGVHVIAAETALAKKQFAQASEHFEKAAQISPNNAAIRTELGLSRLAQGDKRALADLQIASGLEGESGRADILIVLSQIKSRQYDAALTSIAVLEKKMPQSPLPWNYRGVAYLGKKDIAKARDSFEHALKLDPKFFTAAANLAQLDLKDGQATNARKRFEDILKADPKHLLAMLAIADLSLLQKDEKAYTNWLEKATNANPQAIQPHLLQARFQLAKGDNAKAVLAAREAVNVQPKNPAALDLLGTAQFASKDLGNALDTYRKLADQLPNQTEPQLKLAQVQMAMKQPGDARKTLLGALGTKPDLIEAQLMLGSLEIQSARYDEAHKIAKQIQQQKPASPAGLMLEGDTALARKQYPAALAAFERAHKLAPSPVTLVRLYQALAGAGRFEEGEKRLASWLASHPQDGGTRLYLAEHLIARGAFKAASEHYLLQNQQTPGNLIVLNNLAWALSELKDNRALSYAEQALKLQPNNPTILDTYGWLLTQSGQPAKGLDPLRRAVSQAPGVAEIRWHLAVTLAKSGDSAHARQELERLLASGVAFPHEKDAQNMLKQLQIGK</sequence>
<dbReference type="Gene3D" id="1.25.40.10">
    <property type="entry name" value="Tetratricopeptide repeat domain"/>
    <property type="match status" value="3"/>
</dbReference>
<dbReference type="KEGG" id="sdr:SCD_n02994"/>
<dbReference type="PROSITE" id="PS50005">
    <property type="entry name" value="TPR"/>
    <property type="match status" value="4"/>
</dbReference>
<feature type="repeat" description="TPR" evidence="3">
    <location>
        <begin position="138"/>
        <end position="171"/>
    </location>
</feature>
<name>S6ADX6_SULDS</name>
<dbReference type="eggNOG" id="COG0457">
    <property type="taxonomic scope" value="Bacteria"/>
</dbReference>
<feature type="repeat" description="TPR" evidence="3">
    <location>
        <begin position="206"/>
        <end position="239"/>
    </location>
</feature>
<dbReference type="InterPro" id="IPR019734">
    <property type="entry name" value="TPR_rpt"/>
</dbReference>
<feature type="repeat" description="TPR" evidence="3">
    <location>
        <begin position="376"/>
        <end position="409"/>
    </location>
</feature>
<dbReference type="eggNOG" id="COG3063">
    <property type="taxonomic scope" value="Bacteria"/>
</dbReference>
<dbReference type="AlphaFoldDB" id="S6ADX6"/>
<dbReference type="HOGENOM" id="CLU_007251_0_1_4"/>
<dbReference type="SUPFAM" id="SSF48452">
    <property type="entry name" value="TPR-like"/>
    <property type="match status" value="5"/>
</dbReference>
<dbReference type="NCBIfam" id="TIGR02917">
    <property type="entry name" value="PEP_TPR_lipo"/>
    <property type="match status" value="1"/>
</dbReference>
<protein>
    <submittedName>
        <fullName evidence="4">TPR repeat-containing protein</fullName>
    </submittedName>
</protein>
<evidence type="ECO:0000313" key="4">
    <source>
        <dbReference type="EMBL" id="BAN36793.1"/>
    </source>
</evidence>
<dbReference type="Pfam" id="PF14559">
    <property type="entry name" value="TPR_19"/>
    <property type="match status" value="4"/>
</dbReference>
<dbReference type="Pfam" id="PF07719">
    <property type="entry name" value="TPR_2"/>
    <property type="match status" value="1"/>
</dbReference>
<dbReference type="PANTHER" id="PTHR12558:SF13">
    <property type="entry name" value="CELL DIVISION CYCLE PROTEIN 27 HOMOLOG"/>
    <property type="match status" value="1"/>
</dbReference>